<sequence>MRNYFSHIEKKYCGAAVQIFAMRNHSFGCENHAYPAAPAACAIQSPLSITWRPAMRVG</sequence>
<dbReference type="EMBL" id="JAUSRR010000001">
    <property type="protein sequence ID" value="MDP9921096.1"/>
    <property type="molecule type" value="Genomic_DNA"/>
</dbReference>
<organism evidence="1 2">
    <name type="scientific">Variovorax boronicumulans</name>
    <dbReference type="NCBI Taxonomy" id="436515"/>
    <lineage>
        <taxon>Bacteria</taxon>
        <taxon>Pseudomonadati</taxon>
        <taxon>Pseudomonadota</taxon>
        <taxon>Betaproteobacteria</taxon>
        <taxon>Burkholderiales</taxon>
        <taxon>Comamonadaceae</taxon>
        <taxon>Variovorax</taxon>
    </lineage>
</organism>
<comment type="caution">
    <text evidence="1">The sequence shown here is derived from an EMBL/GenBank/DDBJ whole genome shotgun (WGS) entry which is preliminary data.</text>
</comment>
<gene>
    <name evidence="1" type="ORF">J2W25_000101</name>
</gene>
<dbReference type="Proteomes" id="UP001244295">
    <property type="component" value="Unassembled WGS sequence"/>
</dbReference>
<protein>
    <submittedName>
        <fullName evidence="1">Uncharacterized protein</fullName>
    </submittedName>
</protein>
<reference evidence="1" key="1">
    <citation type="submission" date="2023-07" db="EMBL/GenBank/DDBJ databases">
        <title>Sorghum-associated microbial communities from plants grown in Nebraska, USA.</title>
        <authorList>
            <person name="Schachtman D."/>
        </authorList>
    </citation>
    <scope>NUCLEOTIDE SEQUENCE</scope>
    <source>
        <strain evidence="1">DS2795</strain>
    </source>
</reference>
<name>A0AAW8DNT2_9BURK</name>
<evidence type="ECO:0000313" key="1">
    <source>
        <dbReference type="EMBL" id="MDP9921096.1"/>
    </source>
</evidence>
<accession>A0AAW8DNT2</accession>
<dbReference type="AlphaFoldDB" id="A0AAW8DNT2"/>
<evidence type="ECO:0000313" key="2">
    <source>
        <dbReference type="Proteomes" id="UP001244295"/>
    </source>
</evidence>
<proteinExistence type="predicted"/>